<dbReference type="AlphaFoldDB" id="C5J6G3"/>
<dbReference type="NCBIfam" id="NF045891">
    <property type="entry name" value="ICE_Mbov_0400"/>
    <property type="match status" value="1"/>
</dbReference>
<protein>
    <submittedName>
        <fullName evidence="1">Uncharacterized protein</fullName>
    </submittedName>
</protein>
<evidence type="ECO:0000313" key="2">
    <source>
        <dbReference type="Proteomes" id="UP000001491"/>
    </source>
</evidence>
<dbReference type="eggNOG" id="ENOG502ZG4A">
    <property type="taxonomic scope" value="Bacteria"/>
</dbReference>
<gene>
    <name evidence="1" type="ordered locus">MCJ_003660</name>
</gene>
<dbReference type="KEGG" id="mco:MCJ_003660"/>
<name>C5J6G3_MESCH</name>
<organism evidence="1 2">
    <name type="scientific">Mesomycoplasma conjunctivae (strain ATCC 25834 / NCTC 10147 / HRC/581)</name>
    <name type="common">Mycoplasma conjunctivae</name>
    <dbReference type="NCBI Taxonomy" id="572263"/>
    <lineage>
        <taxon>Bacteria</taxon>
        <taxon>Bacillati</taxon>
        <taxon>Mycoplasmatota</taxon>
        <taxon>Mycoplasmoidales</taxon>
        <taxon>Metamycoplasmataceae</taxon>
        <taxon>Mesomycoplasma</taxon>
    </lineage>
</organism>
<evidence type="ECO:0000313" key="1">
    <source>
        <dbReference type="EMBL" id="CAT05055.1"/>
    </source>
</evidence>
<keyword evidence="2" id="KW-1185">Reference proteome</keyword>
<proteinExistence type="predicted"/>
<dbReference type="HOGENOM" id="CLU_723252_0_0_14"/>
<dbReference type="Proteomes" id="UP000001491">
    <property type="component" value="Chromosome"/>
</dbReference>
<dbReference type="EMBL" id="FM864216">
    <property type="protein sequence ID" value="CAT05055.1"/>
    <property type="molecule type" value="Genomic_DNA"/>
</dbReference>
<reference evidence="2" key="1">
    <citation type="journal article" date="2009" name="BMC Bioinformatics">
        <title>The Mycoplasma conjunctivae genome sequencing, annotation and analysis.</title>
        <authorList>
            <person name="Calderon-Copete S.P."/>
            <person name="Wigger G."/>
            <person name="Wunderlin C."/>
            <person name="Schmidheini T."/>
            <person name="Frey J."/>
            <person name="Quail M.A."/>
            <person name="Falquet L."/>
        </authorList>
    </citation>
    <scope>NUCLEOTIDE SEQUENCE [LARGE SCALE GENOMIC DNA]</scope>
    <source>
        <strain evidence="2">ATCC 25834 / NCTC 10147 / HRC/581</strain>
    </source>
</reference>
<sequence>METKFKPFMPIKSITFDTLGQDIDSHPVIIIHNMDGLELFYIKSRTAIDENGQLKDPKDGEILIKKSKNRNALFKNDSYLDCSQLFRIQELDYDDLIHNNKKLKFTKTTQLSYEDVLRIFEKIDELIKKIPPYIALSDVSYDIDKNIIKSDLLYASDEHLDSDLEYLLKKSKLSSSEIQTWTNYVENIKNSKNLEGIEIVSKALKKAKRDYDDEMVIEPLARWIKNNQLIEKGKTTKDIILEHNSLFNQGKKIAARPIGIYDVGVINSFAFAASKIRRNDLKFAHDEFDKISMLGLDFEQFKSMHTNWDGQPLFNFNWLKKEFELFMEKEESYNKYVEELKAKSKTRKMKM</sequence>
<accession>C5J6G3</accession>